<organism evidence="1 2">
    <name type="scientific">Bradyrhizobium huanghuaihaiense</name>
    <dbReference type="NCBI Taxonomy" id="990078"/>
    <lineage>
        <taxon>Bacteria</taxon>
        <taxon>Pseudomonadati</taxon>
        <taxon>Pseudomonadota</taxon>
        <taxon>Alphaproteobacteria</taxon>
        <taxon>Hyphomicrobiales</taxon>
        <taxon>Nitrobacteraceae</taxon>
        <taxon>Bradyrhizobium</taxon>
    </lineage>
</organism>
<dbReference type="AlphaFoldDB" id="A0A562RYL0"/>
<protein>
    <submittedName>
        <fullName evidence="1">Uncharacterized protein</fullName>
    </submittedName>
</protein>
<dbReference type="Proteomes" id="UP000316291">
    <property type="component" value="Unassembled WGS sequence"/>
</dbReference>
<accession>A0A562RYL0</accession>
<gene>
    <name evidence="1" type="ORF">IQ16_01617</name>
</gene>
<evidence type="ECO:0000313" key="1">
    <source>
        <dbReference type="EMBL" id="TWI73480.1"/>
    </source>
</evidence>
<name>A0A562RYL0_9BRAD</name>
<sequence length="180" mass="20322">MTKKSSVRDSCRSPGVLFEAGPSQQGFHRHLVMRITLLSLLLLCFAATTPARAELHITRDHGGYVEEYKAKYKRVREKGERVIIDGICNSACTLVLGMVPMNKICVTPRASLGFHQAYYDKAFTFGIKVTSTEGTSDLMSYYPDTVKDWIRRNGGLTTDMKKIKNGVELWKIIDPCPEEW</sequence>
<evidence type="ECO:0000313" key="2">
    <source>
        <dbReference type="Proteomes" id="UP000316291"/>
    </source>
</evidence>
<keyword evidence="2" id="KW-1185">Reference proteome</keyword>
<reference evidence="1 2" key="1">
    <citation type="journal article" date="2015" name="Stand. Genomic Sci.">
        <title>Genomic Encyclopedia of Bacterial and Archaeal Type Strains, Phase III: the genomes of soil and plant-associated and newly described type strains.</title>
        <authorList>
            <person name="Whitman W.B."/>
            <person name="Woyke T."/>
            <person name="Klenk H.P."/>
            <person name="Zhou Y."/>
            <person name="Lilburn T.G."/>
            <person name="Beck B.J."/>
            <person name="De Vos P."/>
            <person name="Vandamme P."/>
            <person name="Eisen J.A."/>
            <person name="Garrity G."/>
            <person name="Hugenholtz P."/>
            <person name="Kyrpides N.C."/>
        </authorList>
    </citation>
    <scope>NUCLEOTIDE SEQUENCE [LARGE SCALE GENOMIC DNA]</scope>
    <source>
        <strain evidence="1 2">CGMCC 1.10948</strain>
    </source>
</reference>
<proteinExistence type="predicted"/>
<comment type="caution">
    <text evidence="1">The sequence shown here is derived from an EMBL/GenBank/DDBJ whole genome shotgun (WGS) entry which is preliminary data.</text>
</comment>
<dbReference type="EMBL" id="VLLA01000003">
    <property type="protein sequence ID" value="TWI73480.1"/>
    <property type="molecule type" value="Genomic_DNA"/>
</dbReference>